<dbReference type="PANTHER" id="PTHR47153">
    <property type="entry name" value="LACTATE UTILIZATION PROTEIN B"/>
    <property type="match status" value="1"/>
</dbReference>
<evidence type="ECO:0000313" key="13">
    <source>
        <dbReference type="Proteomes" id="UP000696413"/>
    </source>
</evidence>
<dbReference type="InterPro" id="IPR004452">
    <property type="entry name" value="LutB/LldF"/>
</dbReference>
<feature type="region of interest" description="Disordered" evidence="8">
    <location>
        <begin position="463"/>
        <end position="489"/>
    </location>
</feature>
<name>A0ABS6HST3_MYCGD</name>
<evidence type="ECO:0000259" key="11">
    <source>
        <dbReference type="Pfam" id="PF13183"/>
    </source>
</evidence>
<keyword evidence="13" id="KW-1185">Reference proteome</keyword>
<feature type="domain" description="Lactate utilization protein B C-terminal" evidence="10">
    <location>
        <begin position="414"/>
        <end position="482"/>
    </location>
</feature>
<evidence type="ECO:0000256" key="8">
    <source>
        <dbReference type="SAM" id="MobiDB-lite"/>
    </source>
</evidence>
<dbReference type="SUPFAM" id="SSF54862">
    <property type="entry name" value="4Fe-4S ferredoxins"/>
    <property type="match status" value="1"/>
</dbReference>
<dbReference type="SUPFAM" id="SSF100950">
    <property type="entry name" value="NagB/RpiA/CoA transferase-like"/>
    <property type="match status" value="1"/>
</dbReference>
<dbReference type="Proteomes" id="UP000696413">
    <property type="component" value="Unassembled WGS sequence"/>
</dbReference>
<evidence type="ECO:0000256" key="5">
    <source>
        <dbReference type="ARBA" id="ARBA00022982"/>
    </source>
</evidence>
<keyword evidence="6" id="KW-0408">Iron</keyword>
<dbReference type="NCBIfam" id="TIGR00273">
    <property type="entry name" value="LutB/LldF family L-lactate oxidation iron-sulfur protein"/>
    <property type="match status" value="1"/>
</dbReference>
<keyword evidence="4" id="KW-0677">Repeat</keyword>
<protein>
    <submittedName>
        <fullName evidence="12">Iron-sulfur cluster-binding protein</fullName>
    </submittedName>
</protein>
<dbReference type="PROSITE" id="PS00198">
    <property type="entry name" value="4FE4S_FER_1"/>
    <property type="match status" value="1"/>
</dbReference>
<dbReference type="Gene3D" id="1.10.1060.10">
    <property type="entry name" value="Alpha-helical ferredoxin"/>
    <property type="match status" value="1"/>
</dbReference>
<dbReference type="Pfam" id="PF13183">
    <property type="entry name" value="Fer4_8"/>
    <property type="match status" value="1"/>
</dbReference>
<dbReference type="PANTHER" id="PTHR47153:SF2">
    <property type="entry name" value="LACTATE UTILIZATION PROTEIN B"/>
    <property type="match status" value="1"/>
</dbReference>
<dbReference type="InterPro" id="IPR017896">
    <property type="entry name" value="4Fe4S_Fe-S-bd"/>
</dbReference>
<dbReference type="Gene3D" id="3.40.50.10420">
    <property type="entry name" value="NagB/RpiA/CoA transferase-like"/>
    <property type="match status" value="1"/>
</dbReference>
<dbReference type="Pfam" id="PF02589">
    <property type="entry name" value="LUD_dom"/>
    <property type="match status" value="1"/>
</dbReference>
<dbReference type="EMBL" id="JAHBOM010000019">
    <property type="protein sequence ID" value="MBU8825747.1"/>
    <property type="molecule type" value="Genomic_DNA"/>
</dbReference>
<gene>
    <name evidence="12" type="ORF">KL859_23100</name>
</gene>
<evidence type="ECO:0000256" key="4">
    <source>
        <dbReference type="ARBA" id="ARBA00022737"/>
    </source>
</evidence>
<evidence type="ECO:0000256" key="2">
    <source>
        <dbReference type="ARBA" id="ARBA00022485"/>
    </source>
</evidence>
<evidence type="ECO:0000256" key="6">
    <source>
        <dbReference type="ARBA" id="ARBA00023004"/>
    </source>
</evidence>
<accession>A0ABS6HST3</accession>
<sequence length="489" mass="53053">MSTTFLGTPGLGNLRGDESFPHAARGALANSQLRRNIGHATQTIRGKRLRAVAECDDWEDLRAAGSALKQDVMARLPELLEQLERNVTARGGVVHWARDADEANQIVTELIRATGSDEVVKVKSMATQEIGLNEHLEAQGIAAFETDLAELIVQLGHDKPSHILVPAIHRNRSEIREIFSREMPDAGELSDDPRVLAMAARAHLRRKFLTARVAISGANFGVAETGTLAVVESEGNGRMCLTLPETLITVMGIEKIVPAFTDLEVFMQLLPRSSTAERMNPYTSMWTGVHPGDGPQEFHLVLLDNGRTRVLADEVGRAALHCIRCSACLNVCPVYERTGGHAYGSVYPGPIGAILSPQLTGTTGHDDPNASLPYASSLCGACFEACPVRIDIPSILVHLRAQQVDSERGGLPGGQDLAMKAAGWAMSDSKRFTLAEKALAAGRLIAGKDHRISALPWPASKWTASRDLPEPPTETFRQWWTRTHEGGSR</sequence>
<dbReference type="InterPro" id="IPR017900">
    <property type="entry name" value="4Fe4S_Fe_S_CS"/>
</dbReference>
<dbReference type="InterPro" id="IPR009051">
    <property type="entry name" value="Helical_ferredxn"/>
</dbReference>
<evidence type="ECO:0000256" key="7">
    <source>
        <dbReference type="ARBA" id="ARBA00023014"/>
    </source>
</evidence>
<evidence type="ECO:0000313" key="12">
    <source>
        <dbReference type="EMBL" id="MBU8825747.1"/>
    </source>
</evidence>
<evidence type="ECO:0000256" key="1">
    <source>
        <dbReference type="ARBA" id="ARBA00022448"/>
    </source>
</evidence>
<feature type="domain" description="LUD" evidence="9">
    <location>
        <begin position="80"/>
        <end position="302"/>
    </location>
</feature>
<reference evidence="12 13" key="1">
    <citation type="submission" date="2021-05" db="EMBL/GenBank/DDBJ databases">
        <title>Draft Genome Sequences of Clinical Respiratory Isolates of Mycobacterium goodii Recovered in Ireland.</title>
        <authorList>
            <person name="Flanagan P.R."/>
            <person name="Mok S."/>
            <person name="Roycroft E."/>
            <person name="Rogers T.R."/>
            <person name="Fitzgibbon M."/>
        </authorList>
    </citation>
    <scope>NUCLEOTIDE SEQUENCE [LARGE SCALE GENOMIC DNA]</scope>
    <source>
        <strain evidence="12 13">14IE55</strain>
    </source>
</reference>
<proteinExistence type="predicted"/>
<dbReference type="InterPro" id="IPR003741">
    <property type="entry name" value="LUD_dom"/>
</dbReference>
<feature type="domain" description="4Fe-4S ferredoxin-type" evidence="11">
    <location>
        <begin position="319"/>
        <end position="390"/>
    </location>
</feature>
<evidence type="ECO:0000259" key="10">
    <source>
        <dbReference type="Pfam" id="PF11870"/>
    </source>
</evidence>
<evidence type="ECO:0000256" key="3">
    <source>
        <dbReference type="ARBA" id="ARBA00022723"/>
    </source>
</evidence>
<evidence type="ECO:0000259" key="9">
    <source>
        <dbReference type="Pfam" id="PF02589"/>
    </source>
</evidence>
<keyword evidence="1" id="KW-0813">Transport</keyword>
<organism evidence="12 13">
    <name type="scientific">Mycolicibacterium goodii</name>
    <name type="common">Mycobacterium goodii</name>
    <dbReference type="NCBI Taxonomy" id="134601"/>
    <lineage>
        <taxon>Bacteria</taxon>
        <taxon>Bacillati</taxon>
        <taxon>Actinomycetota</taxon>
        <taxon>Actinomycetes</taxon>
        <taxon>Mycobacteriales</taxon>
        <taxon>Mycobacteriaceae</taxon>
        <taxon>Mycolicibacterium</taxon>
    </lineage>
</organism>
<keyword evidence="3" id="KW-0479">Metal-binding</keyword>
<keyword evidence="7" id="KW-0411">Iron-sulfur</keyword>
<comment type="caution">
    <text evidence="12">The sequence shown here is derived from an EMBL/GenBank/DDBJ whole genome shotgun (WGS) entry which is preliminary data.</text>
</comment>
<dbReference type="InterPro" id="IPR024185">
    <property type="entry name" value="FTHF_cligase-like_sf"/>
</dbReference>
<keyword evidence="2" id="KW-0004">4Fe-4S</keyword>
<dbReference type="Pfam" id="PF11870">
    <property type="entry name" value="LutB_C"/>
    <property type="match status" value="1"/>
</dbReference>
<dbReference type="InterPro" id="IPR024569">
    <property type="entry name" value="LutB_C"/>
</dbReference>
<dbReference type="InterPro" id="IPR037171">
    <property type="entry name" value="NagB/RpiA_transferase-like"/>
</dbReference>
<keyword evidence="5" id="KW-0249">Electron transport</keyword>
<dbReference type="RefSeq" id="WP_214395572.1">
    <property type="nucleotide sequence ID" value="NZ_JAHBOL010000030.1"/>
</dbReference>